<reference evidence="3" key="1">
    <citation type="submission" date="2018-06" db="EMBL/GenBank/DDBJ databases">
        <authorList>
            <person name="Zhirakovskaya E."/>
        </authorList>
    </citation>
    <scope>NUCLEOTIDE SEQUENCE</scope>
</reference>
<dbReference type="SUPFAM" id="SSF53300">
    <property type="entry name" value="vWA-like"/>
    <property type="match status" value="1"/>
</dbReference>
<dbReference type="PANTHER" id="PTHR22550:SF18">
    <property type="entry name" value="VWFA DOMAIN-CONTAINING PROTEIN"/>
    <property type="match status" value="1"/>
</dbReference>
<dbReference type="InterPro" id="IPR050768">
    <property type="entry name" value="UPF0353/GerABKA_families"/>
</dbReference>
<dbReference type="SMART" id="SM00327">
    <property type="entry name" value="VWA"/>
    <property type="match status" value="1"/>
</dbReference>
<dbReference type="PROSITE" id="PS50234">
    <property type="entry name" value="VWFA"/>
    <property type="match status" value="1"/>
</dbReference>
<dbReference type="Gene3D" id="3.40.50.410">
    <property type="entry name" value="von Willebrand factor, type A domain"/>
    <property type="match status" value="1"/>
</dbReference>
<evidence type="ECO:0000313" key="3">
    <source>
        <dbReference type="EMBL" id="VAW90359.1"/>
    </source>
</evidence>
<dbReference type="PANTHER" id="PTHR22550">
    <property type="entry name" value="SPORE GERMINATION PROTEIN"/>
    <property type="match status" value="1"/>
</dbReference>
<protein>
    <submittedName>
        <fullName evidence="3">Aerotolerance protein BatA</fullName>
    </submittedName>
</protein>
<dbReference type="AlphaFoldDB" id="A0A3B0ZWP3"/>
<name>A0A3B0ZWP3_9ZZZZ</name>
<dbReference type="EMBL" id="UOFQ01000183">
    <property type="protein sequence ID" value="VAW90359.1"/>
    <property type="molecule type" value="Genomic_DNA"/>
</dbReference>
<keyword evidence="1" id="KW-1133">Transmembrane helix</keyword>
<feature type="transmembrane region" description="Helical" evidence="1">
    <location>
        <begin position="309"/>
        <end position="326"/>
    </location>
</feature>
<feature type="transmembrane region" description="Helical" evidence="1">
    <location>
        <begin position="62"/>
        <end position="79"/>
    </location>
</feature>
<dbReference type="InterPro" id="IPR036465">
    <property type="entry name" value="vWFA_dom_sf"/>
</dbReference>
<evidence type="ECO:0000256" key="1">
    <source>
        <dbReference type="SAM" id="Phobius"/>
    </source>
</evidence>
<organism evidence="3">
    <name type="scientific">hydrothermal vent metagenome</name>
    <dbReference type="NCBI Taxonomy" id="652676"/>
    <lineage>
        <taxon>unclassified sequences</taxon>
        <taxon>metagenomes</taxon>
        <taxon>ecological metagenomes</taxon>
    </lineage>
</organism>
<dbReference type="InterPro" id="IPR002035">
    <property type="entry name" value="VWF_A"/>
</dbReference>
<keyword evidence="1" id="KW-0472">Membrane</keyword>
<gene>
    <name evidence="3" type="ORF">MNBD_GAMMA17-452</name>
</gene>
<dbReference type="CDD" id="cd01467">
    <property type="entry name" value="vWA_BatA_type"/>
    <property type="match status" value="1"/>
</dbReference>
<evidence type="ECO:0000259" key="2">
    <source>
        <dbReference type="PROSITE" id="PS50234"/>
    </source>
</evidence>
<dbReference type="InterPro" id="IPR033881">
    <property type="entry name" value="vWA_BatA_type"/>
</dbReference>
<dbReference type="Pfam" id="PF00092">
    <property type="entry name" value="VWA"/>
    <property type="match status" value="1"/>
</dbReference>
<sequence length="335" mass="37217">MMDLPLQFEWPWLLWLIPLPLLIRWFVRPLASANDAVLRVPFLSDFGSPGDTTSRAVVDGRWLLWIALLAWALLVIASARPQWQGEAVELPVSGRDLMLAVDLSGSMEVEDFEWQGRMVNRLVAIQLVAGEFIERRVGDRVGLVLFGQQAYLQTPLTFDRTTVKTLLDEAVIGLAGQATAIGDAIGLAVKRLREDNSASRVLILLTDGANTAGEIEPLKAAELAASEGLKIYTIGIGADEMMVRSLFGSRKVNPSVDLDEATLTAIATTTGGRYFRARDLTQLDEIYQLLDELEPVEQEKQFFRPRHSLYYWPLGAAMLIATILLWRQGRRQGAA</sequence>
<feature type="transmembrane region" description="Helical" evidence="1">
    <location>
        <begin position="12"/>
        <end position="31"/>
    </location>
</feature>
<feature type="domain" description="VWFA" evidence="2">
    <location>
        <begin position="96"/>
        <end position="293"/>
    </location>
</feature>
<accession>A0A3B0ZWP3</accession>
<proteinExistence type="predicted"/>
<keyword evidence="1" id="KW-0812">Transmembrane</keyword>